<protein>
    <recommendedName>
        <fullName evidence="1">F-box domain-containing protein</fullName>
    </recommendedName>
</protein>
<organism evidence="2">
    <name type="scientific">Arundo donax</name>
    <name type="common">Giant reed</name>
    <name type="synonym">Donax arundinaceus</name>
    <dbReference type="NCBI Taxonomy" id="35708"/>
    <lineage>
        <taxon>Eukaryota</taxon>
        <taxon>Viridiplantae</taxon>
        <taxon>Streptophyta</taxon>
        <taxon>Embryophyta</taxon>
        <taxon>Tracheophyta</taxon>
        <taxon>Spermatophyta</taxon>
        <taxon>Magnoliopsida</taxon>
        <taxon>Liliopsida</taxon>
        <taxon>Poales</taxon>
        <taxon>Poaceae</taxon>
        <taxon>PACMAD clade</taxon>
        <taxon>Arundinoideae</taxon>
        <taxon>Arundineae</taxon>
        <taxon>Arundo</taxon>
    </lineage>
</organism>
<reference evidence="2" key="2">
    <citation type="journal article" date="2015" name="Data Brief">
        <title>Shoot transcriptome of the giant reed, Arundo donax.</title>
        <authorList>
            <person name="Barrero R.A."/>
            <person name="Guerrero F.D."/>
            <person name="Moolhuijzen P."/>
            <person name="Goolsby J.A."/>
            <person name="Tidwell J."/>
            <person name="Bellgard S.E."/>
            <person name="Bellgard M.I."/>
        </authorList>
    </citation>
    <scope>NUCLEOTIDE SEQUENCE</scope>
    <source>
        <tissue evidence="2">Shoot tissue taken approximately 20 cm above the soil surface</tissue>
    </source>
</reference>
<dbReference type="SUPFAM" id="SSF81383">
    <property type="entry name" value="F-box domain"/>
    <property type="match status" value="1"/>
</dbReference>
<reference evidence="2" key="1">
    <citation type="submission" date="2014-09" db="EMBL/GenBank/DDBJ databases">
        <authorList>
            <person name="Magalhaes I.L.F."/>
            <person name="Oliveira U."/>
            <person name="Santos F.R."/>
            <person name="Vidigal T.H.D.A."/>
            <person name="Brescovit A.D."/>
            <person name="Santos A.J."/>
        </authorList>
    </citation>
    <scope>NUCLEOTIDE SEQUENCE</scope>
    <source>
        <tissue evidence="2">Shoot tissue taken approximately 20 cm above the soil surface</tissue>
    </source>
</reference>
<name>A0A0A9EQZ3_ARUDO</name>
<dbReference type="Gene3D" id="1.20.1280.50">
    <property type="match status" value="1"/>
</dbReference>
<dbReference type="PANTHER" id="PTHR16008:SF4">
    <property type="entry name" value="F-BOX ONLY PROTEIN 4"/>
    <property type="match status" value="1"/>
</dbReference>
<dbReference type="GO" id="GO:0019005">
    <property type="term" value="C:SCF ubiquitin ligase complex"/>
    <property type="evidence" value="ECO:0007669"/>
    <property type="project" value="TreeGrafter"/>
</dbReference>
<accession>A0A0A9EQZ3</accession>
<evidence type="ECO:0000313" key="2">
    <source>
        <dbReference type="EMBL" id="JAE02512.1"/>
    </source>
</evidence>
<dbReference type="PANTHER" id="PTHR16008">
    <property type="entry name" value="F-BOX ONLY PROTEIN 4"/>
    <property type="match status" value="1"/>
</dbReference>
<dbReference type="GO" id="GO:0031146">
    <property type="term" value="P:SCF-dependent proteasomal ubiquitin-dependent protein catabolic process"/>
    <property type="evidence" value="ECO:0007669"/>
    <property type="project" value="InterPro"/>
</dbReference>
<dbReference type="InterPro" id="IPR001810">
    <property type="entry name" value="F-box_dom"/>
</dbReference>
<dbReference type="InterPro" id="IPR036047">
    <property type="entry name" value="F-box-like_dom_sf"/>
</dbReference>
<dbReference type="EMBL" id="GBRH01195384">
    <property type="protein sequence ID" value="JAE02512.1"/>
    <property type="molecule type" value="Transcribed_RNA"/>
</dbReference>
<proteinExistence type="predicted"/>
<dbReference type="GO" id="GO:0000209">
    <property type="term" value="P:protein polyubiquitination"/>
    <property type="evidence" value="ECO:0007669"/>
    <property type="project" value="TreeGrafter"/>
</dbReference>
<dbReference type="InterPro" id="IPR039588">
    <property type="entry name" value="FBXO4"/>
</dbReference>
<evidence type="ECO:0000259" key="1">
    <source>
        <dbReference type="SMART" id="SM00256"/>
    </source>
</evidence>
<feature type="domain" description="F-box" evidence="1">
    <location>
        <begin position="19"/>
        <end position="59"/>
    </location>
</feature>
<dbReference type="SMART" id="SM00256">
    <property type="entry name" value="FBOX"/>
    <property type="match status" value="1"/>
</dbReference>
<dbReference type="AlphaFoldDB" id="A0A0A9EQZ3"/>
<dbReference type="Pfam" id="PF12937">
    <property type="entry name" value="F-box-like"/>
    <property type="match status" value="1"/>
</dbReference>
<sequence>MAQLSPSPAAAPVRRWADLPVDIALAIASRLQEADVCALGGCSRSWRSACDADCVWERLFRRRWPTAAAEAAAGGGEGPSHVQGWKALYINQHRRMAIVMSNVVEFVESSMHNSFSCFQ</sequence>